<gene>
    <name evidence="1" type="ORF">PQR66_34165</name>
</gene>
<dbReference type="EMBL" id="JAQQFN010000035">
    <property type="protein sequence ID" value="MFL9888114.1"/>
    <property type="molecule type" value="Genomic_DNA"/>
</dbReference>
<dbReference type="Proteomes" id="UP001629249">
    <property type="component" value="Unassembled WGS sequence"/>
</dbReference>
<sequence>MRDINRRDIPRKVLHEIVKGQDLRLHLFEQSGNFRQGVERIPVSKRDTAIIDEIAGAFQSILPCIQNLRAYKWVLRRI</sequence>
<dbReference type="RefSeq" id="WP_408333887.1">
    <property type="nucleotide sequence ID" value="NZ_JAQQFH010000040.1"/>
</dbReference>
<protein>
    <submittedName>
        <fullName evidence="1">Uncharacterized protein</fullName>
    </submittedName>
</protein>
<proteinExistence type="predicted"/>
<comment type="caution">
    <text evidence="1">The sequence shown here is derived from an EMBL/GenBank/DDBJ whole genome shotgun (WGS) entry which is preliminary data.</text>
</comment>
<evidence type="ECO:0000313" key="2">
    <source>
        <dbReference type="Proteomes" id="UP001629249"/>
    </source>
</evidence>
<keyword evidence="2" id="KW-1185">Reference proteome</keyword>
<reference evidence="1 2" key="1">
    <citation type="journal article" date="2024" name="Chem. Sci.">
        <title>Discovery of megapolipeptins by genome mining of a Burkholderiales bacteria collection.</title>
        <authorList>
            <person name="Paulo B.S."/>
            <person name="Recchia M.J.J."/>
            <person name="Lee S."/>
            <person name="Fergusson C.H."/>
            <person name="Romanowski S.B."/>
            <person name="Hernandez A."/>
            <person name="Krull N."/>
            <person name="Liu D.Y."/>
            <person name="Cavanagh H."/>
            <person name="Bos A."/>
            <person name="Gray C.A."/>
            <person name="Murphy B.T."/>
            <person name="Linington R.G."/>
            <person name="Eustaquio A.S."/>
        </authorList>
    </citation>
    <scope>NUCLEOTIDE SEQUENCE [LARGE SCALE GENOMIC DNA]</scope>
    <source>
        <strain evidence="1 2">RL16-012-BIC-B</strain>
    </source>
</reference>
<evidence type="ECO:0000313" key="1">
    <source>
        <dbReference type="EMBL" id="MFL9888114.1"/>
    </source>
</evidence>
<accession>A0ABW8ZY22</accession>
<name>A0ABW8ZY22_9BURK</name>
<organism evidence="1 2">
    <name type="scientific">Paraburkholderia agricolaris</name>
    <dbReference type="NCBI Taxonomy" id="2152888"/>
    <lineage>
        <taxon>Bacteria</taxon>
        <taxon>Pseudomonadati</taxon>
        <taxon>Pseudomonadota</taxon>
        <taxon>Betaproteobacteria</taxon>
        <taxon>Burkholderiales</taxon>
        <taxon>Burkholderiaceae</taxon>
        <taxon>Paraburkholderia</taxon>
    </lineage>
</organism>